<dbReference type="GO" id="GO:0052689">
    <property type="term" value="F:carboxylic ester hydrolase activity"/>
    <property type="evidence" value="ECO:0007669"/>
    <property type="project" value="UniProtKB-ARBA"/>
</dbReference>
<keyword evidence="1" id="KW-0378">Hydrolase</keyword>
<evidence type="ECO:0000313" key="4">
    <source>
        <dbReference type="Proteomes" id="UP000241167"/>
    </source>
</evidence>
<name>A0A2P7QEC1_9SPHN</name>
<reference evidence="3 4" key="1">
    <citation type="submission" date="2018-03" db="EMBL/GenBank/DDBJ databases">
        <title>The draft genome of Sphingosinicella sp. GL-C-18.</title>
        <authorList>
            <person name="Liu L."/>
            <person name="Li L."/>
            <person name="Liang L."/>
            <person name="Zhang X."/>
            <person name="Wang T."/>
        </authorList>
    </citation>
    <scope>NUCLEOTIDE SEQUENCE [LARGE SCALE GENOMIC DNA]</scope>
    <source>
        <strain evidence="3 4">GL-C-18</strain>
    </source>
</reference>
<dbReference type="InterPro" id="IPR001375">
    <property type="entry name" value="Peptidase_S9_cat"/>
</dbReference>
<dbReference type="InterPro" id="IPR029058">
    <property type="entry name" value="AB_hydrolase_fold"/>
</dbReference>
<accession>A0A2P7QEC1</accession>
<evidence type="ECO:0000256" key="1">
    <source>
        <dbReference type="ARBA" id="ARBA00022801"/>
    </source>
</evidence>
<dbReference type="EMBL" id="PXYI01000015">
    <property type="protein sequence ID" value="PSJ36322.1"/>
    <property type="molecule type" value="Genomic_DNA"/>
</dbReference>
<dbReference type="AlphaFoldDB" id="A0A2P7QEC1"/>
<gene>
    <name evidence="3" type="ORF">C7I55_26910</name>
</gene>
<dbReference type="GO" id="GO:0006508">
    <property type="term" value="P:proteolysis"/>
    <property type="evidence" value="ECO:0007669"/>
    <property type="project" value="InterPro"/>
</dbReference>
<organism evidence="3 4">
    <name type="scientific">Allosphingosinicella deserti</name>
    <dbReference type="NCBI Taxonomy" id="2116704"/>
    <lineage>
        <taxon>Bacteria</taxon>
        <taxon>Pseudomonadati</taxon>
        <taxon>Pseudomonadota</taxon>
        <taxon>Alphaproteobacteria</taxon>
        <taxon>Sphingomonadales</taxon>
        <taxon>Sphingomonadaceae</taxon>
        <taxon>Allosphingosinicella</taxon>
    </lineage>
</organism>
<evidence type="ECO:0000259" key="2">
    <source>
        <dbReference type="Pfam" id="PF00326"/>
    </source>
</evidence>
<evidence type="ECO:0000313" key="3">
    <source>
        <dbReference type="EMBL" id="PSJ36322.1"/>
    </source>
</evidence>
<dbReference type="PANTHER" id="PTHR22946">
    <property type="entry name" value="DIENELACTONE HYDROLASE DOMAIN-CONTAINING PROTEIN-RELATED"/>
    <property type="match status" value="1"/>
</dbReference>
<dbReference type="Gene3D" id="3.40.50.1820">
    <property type="entry name" value="alpha/beta hydrolase"/>
    <property type="match status" value="1"/>
</dbReference>
<dbReference type="GO" id="GO:0008236">
    <property type="term" value="F:serine-type peptidase activity"/>
    <property type="evidence" value="ECO:0007669"/>
    <property type="project" value="InterPro"/>
</dbReference>
<dbReference type="Pfam" id="PF00326">
    <property type="entry name" value="Peptidase_S9"/>
    <property type="match status" value="1"/>
</dbReference>
<dbReference type="SUPFAM" id="SSF53474">
    <property type="entry name" value="alpha/beta-Hydrolases"/>
    <property type="match status" value="1"/>
</dbReference>
<proteinExistence type="predicted"/>
<dbReference type="InterPro" id="IPR050261">
    <property type="entry name" value="FrsA_esterase"/>
</dbReference>
<dbReference type="Proteomes" id="UP000241167">
    <property type="component" value="Unassembled WGS sequence"/>
</dbReference>
<protein>
    <recommendedName>
        <fullName evidence="2">Peptidase S9 prolyl oligopeptidase catalytic domain-containing protein</fullName>
    </recommendedName>
</protein>
<sequence>MPRPRPLERSPVWRPFRDLSRSDGERHSDSRINVASLPAPRRGSVLALRQFCAKILASLLLLAAAVAPARAETTGALLSREAYAFPFGSRAEWLSFVRGTPGGVAASSAYAALFSDADYKRYKAGTRTRTSRIAYRSGDLSINGFIVEPLSQGPHPILVFNHGGVMQWGRIVLAELLEFNRLAERGYIVVASNFRGEGGSQGTPSMDGGDVDDVMALVELASSLPNADPKRIGMWGFSRGGLVTYGILARTNRIAAAVITGGPTDLVNAPRRAEFDEHVYPHVIRDYAADKDRALARLSPIHWPERLSPATSILLLHGGDDPRVAPSDSIRMAAELQRLQRAYRLLVFEGGSHDLLTHFGEQRRELDRWLDLYVRDRRPPDRNGVRSISGTLLR</sequence>
<keyword evidence="4" id="KW-1185">Reference proteome</keyword>
<comment type="caution">
    <text evidence="3">The sequence shown here is derived from an EMBL/GenBank/DDBJ whole genome shotgun (WGS) entry which is preliminary data.</text>
</comment>
<dbReference type="PANTHER" id="PTHR22946:SF9">
    <property type="entry name" value="POLYKETIDE TRANSFERASE AF380"/>
    <property type="match status" value="1"/>
</dbReference>
<feature type="domain" description="Peptidase S9 prolyl oligopeptidase catalytic" evidence="2">
    <location>
        <begin position="179"/>
        <end position="365"/>
    </location>
</feature>